<feature type="region of interest" description="Disordered" evidence="1">
    <location>
        <begin position="152"/>
        <end position="421"/>
    </location>
</feature>
<feature type="non-terminal residue" evidence="2">
    <location>
        <position position="421"/>
    </location>
</feature>
<gene>
    <name evidence="2" type="ORF">QTO34_013947</name>
</gene>
<evidence type="ECO:0000313" key="3">
    <source>
        <dbReference type="Proteomes" id="UP001177744"/>
    </source>
</evidence>
<feature type="compositionally biased region" description="Basic and acidic residues" evidence="1">
    <location>
        <begin position="116"/>
        <end position="125"/>
    </location>
</feature>
<keyword evidence="3" id="KW-1185">Reference proteome</keyword>
<feature type="compositionally biased region" description="Polar residues" evidence="1">
    <location>
        <begin position="250"/>
        <end position="261"/>
    </location>
</feature>
<feature type="compositionally biased region" description="Low complexity" evidence="1">
    <location>
        <begin position="393"/>
        <end position="406"/>
    </location>
</feature>
<comment type="caution">
    <text evidence="2">The sequence shown here is derived from an EMBL/GenBank/DDBJ whole genome shotgun (WGS) entry which is preliminary data.</text>
</comment>
<protein>
    <submittedName>
        <fullName evidence="2">Uncharacterized protein</fullName>
    </submittedName>
</protein>
<dbReference type="AlphaFoldDB" id="A0AA40I9Y2"/>
<sequence length="421" mass="43276">MMPDTAQNFRKPRTQKGPVGETVAVVNSPSAGPQPESESPAIPVPWGKLLSQFLHLLSHFPLRYDLFHGSARITPLPGHQQPPGQDAARGAKEAAPRCQSCAPSSFRSQGHQSATEGKEAGRKGFGDSGVWLVRPDPGAGKVTSVVKVEQILPTHSQSQQRAPLSSRREQQDPRRVGALRGGAQPGDSRSPGSLWDAAGGGRGLPGSAQVSAAVPPSPGEGPSPSATASRGAGTTSPPTPTPGRALLGSLSESPAPESQSPRAAPKFLHQAAPNPLPRGLSLSPVSSPRPVKVWPQPAGPAPPLTCGKRSLSARRAGEQGVAARARSSSRRPSRPGCRLNCEGRRPPLSPAHSPTRCVTRAAPPPPSCQVPARGGGRSRRGPEGGPGRGAHRGGPASPLSAPAPLARRPERGPGLGTLAAL</sequence>
<evidence type="ECO:0000256" key="1">
    <source>
        <dbReference type="SAM" id="MobiDB-lite"/>
    </source>
</evidence>
<proteinExistence type="predicted"/>
<organism evidence="2 3">
    <name type="scientific">Cnephaeus nilssonii</name>
    <name type="common">Northern bat</name>
    <name type="synonym">Eptesicus nilssonii</name>
    <dbReference type="NCBI Taxonomy" id="3371016"/>
    <lineage>
        <taxon>Eukaryota</taxon>
        <taxon>Metazoa</taxon>
        <taxon>Chordata</taxon>
        <taxon>Craniata</taxon>
        <taxon>Vertebrata</taxon>
        <taxon>Euteleostomi</taxon>
        <taxon>Mammalia</taxon>
        <taxon>Eutheria</taxon>
        <taxon>Laurasiatheria</taxon>
        <taxon>Chiroptera</taxon>
        <taxon>Yangochiroptera</taxon>
        <taxon>Vespertilionidae</taxon>
        <taxon>Cnephaeus</taxon>
    </lineage>
</organism>
<feature type="region of interest" description="Disordered" evidence="1">
    <location>
        <begin position="75"/>
        <end position="138"/>
    </location>
</feature>
<feature type="compositionally biased region" description="Basic and acidic residues" evidence="1">
    <location>
        <begin position="166"/>
        <end position="175"/>
    </location>
</feature>
<reference evidence="2" key="1">
    <citation type="submission" date="2023-06" db="EMBL/GenBank/DDBJ databases">
        <title>Reference genome for the Northern bat (Eptesicus nilssonii), a most northern bat species.</title>
        <authorList>
            <person name="Laine V.N."/>
            <person name="Pulliainen A.T."/>
            <person name="Lilley T.M."/>
        </authorList>
    </citation>
    <scope>NUCLEOTIDE SEQUENCE</scope>
    <source>
        <strain evidence="2">BLF_Eptnil</strain>
        <tissue evidence="2">Kidney</tissue>
    </source>
</reference>
<dbReference type="EMBL" id="JAULJE010000003">
    <property type="protein sequence ID" value="KAK1345237.1"/>
    <property type="molecule type" value="Genomic_DNA"/>
</dbReference>
<name>A0AA40I9Y2_CNENI</name>
<accession>A0AA40I9Y2</accession>
<feature type="compositionally biased region" description="Polar residues" evidence="1">
    <location>
        <begin position="101"/>
        <end position="115"/>
    </location>
</feature>
<feature type="region of interest" description="Disordered" evidence="1">
    <location>
        <begin position="1"/>
        <end position="40"/>
    </location>
</feature>
<feature type="compositionally biased region" description="Low complexity" evidence="1">
    <location>
        <begin position="222"/>
        <end position="236"/>
    </location>
</feature>
<feature type="compositionally biased region" description="Low complexity" evidence="1">
    <location>
        <begin position="277"/>
        <end position="291"/>
    </location>
</feature>
<feature type="compositionally biased region" description="Polar residues" evidence="1">
    <location>
        <begin position="153"/>
        <end position="163"/>
    </location>
</feature>
<dbReference type="Proteomes" id="UP001177744">
    <property type="component" value="Unassembled WGS sequence"/>
</dbReference>
<evidence type="ECO:0000313" key="2">
    <source>
        <dbReference type="EMBL" id="KAK1345237.1"/>
    </source>
</evidence>